<keyword evidence="4" id="KW-0430">Lectin</keyword>
<name>A0A1G9IPL6_9PSEU</name>
<gene>
    <name evidence="4" type="ORF">SAMN04488074_1104</name>
</gene>
<feature type="domain" description="Ricin B lectin" evidence="3">
    <location>
        <begin position="556"/>
        <end position="699"/>
    </location>
</feature>
<dbReference type="Pfam" id="PF14200">
    <property type="entry name" value="RicinB_lectin_2"/>
    <property type="match status" value="2"/>
</dbReference>
<feature type="coiled-coil region" evidence="1">
    <location>
        <begin position="240"/>
        <end position="267"/>
    </location>
</feature>
<dbReference type="GO" id="GO:0030246">
    <property type="term" value="F:carbohydrate binding"/>
    <property type="evidence" value="ECO:0007669"/>
    <property type="project" value="UniProtKB-KW"/>
</dbReference>
<feature type="domain" description="Ricin B lectin" evidence="3">
    <location>
        <begin position="404"/>
        <end position="542"/>
    </location>
</feature>
<accession>A0A1G9IPL6</accession>
<evidence type="ECO:0000256" key="1">
    <source>
        <dbReference type="SAM" id="Coils"/>
    </source>
</evidence>
<feature type="transmembrane region" description="Helical" evidence="2">
    <location>
        <begin position="33"/>
        <end position="53"/>
    </location>
</feature>
<dbReference type="SMART" id="SM00458">
    <property type="entry name" value="RICIN"/>
    <property type="match status" value="2"/>
</dbReference>
<evidence type="ECO:0000313" key="5">
    <source>
        <dbReference type="Proteomes" id="UP000199682"/>
    </source>
</evidence>
<keyword evidence="1" id="KW-0175">Coiled coil</keyword>
<dbReference type="Gene3D" id="2.80.10.50">
    <property type="match status" value="3"/>
</dbReference>
<organism evidence="4 5">
    <name type="scientific">Lentzea albidocapillata subsp. violacea</name>
    <dbReference type="NCBI Taxonomy" id="128104"/>
    <lineage>
        <taxon>Bacteria</taxon>
        <taxon>Bacillati</taxon>
        <taxon>Actinomycetota</taxon>
        <taxon>Actinomycetes</taxon>
        <taxon>Pseudonocardiales</taxon>
        <taxon>Pseudonocardiaceae</taxon>
        <taxon>Lentzea</taxon>
    </lineage>
</organism>
<dbReference type="CDD" id="cd00161">
    <property type="entry name" value="beta-trefoil_Ricin-like"/>
    <property type="match status" value="2"/>
</dbReference>
<dbReference type="SUPFAM" id="SSF50370">
    <property type="entry name" value="Ricin B-like lectins"/>
    <property type="match status" value="2"/>
</dbReference>
<keyword evidence="2" id="KW-0812">Transmembrane</keyword>
<proteinExistence type="predicted"/>
<dbReference type="InterPro" id="IPR000772">
    <property type="entry name" value="Ricin_B_lectin"/>
</dbReference>
<sequence>MTRARGVHAALRADADTTNPGGFTLSRRSLGGLGVRAVAALAVTITLAGGLFASPALAAPPGVDPSAPASVSTVSFSATQVSDFDQRVAAASTIGESVGSREARLADLNFVIWIYNKAPFNSNIKKEALKALSDEVDENACYDFIVAGIHRAFREDVRAIPVTDERHRQRVRAAERIGWTVVEPYYLDANLSEFVTQLFIKTNGTEWPEIKAQASAVLSSTSTDEQRQAFVVTGIETAYNVDVQRRREAAEREKLEQLEKEKNLKARGNAWQVVMPGGTLTPVLANLTDSEFTWEIYNAPLARKFVKAAANAALGTHDLAQIKTYIFTGIHTAHQKDVAEQDAARAAETAKKIKEIIDAARVDGYMPNLLASATAALAGDLNARNAFIDLGRYDAAKKDVIKPSHYQVVQLKGQLSGRCVQIAGADAQAVENGQYNELWDCYRTAAKELWILKAWSNGEFFLQNLNSQQCLDGHSDLVRQYPCDVNNGYHRWTFVENTDGSYQIKNVGSGKYATAKDGGKENATHVVTYGNTNDGSQRWRLINPVHRSDVSTVSVGRYQLKGVQSGRCMQTAGVWDQPNQGALANFAGQELWDCVGGGKMAWDLVGLGGKRYALKNVMSGKCLDVKGTGHINGTPLVQYDCHHGGSQQFVFVAQPDGSYVLENVFNGKAADAMNNAVQNGAWIGVHGVHGQTNQRWTLVPA</sequence>
<evidence type="ECO:0000256" key="2">
    <source>
        <dbReference type="SAM" id="Phobius"/>
    </source>
</evidence>
<dbReference type="PROSITE" id="PS50231">
    <property type="entry name" value="RICIN_B_LECTIN"/>
    <property type="match status" value="2"/>
</dbReference>
<protein>
    <submittedName>
        <fullName evidence="4">Ricin-type beta-trefoil lectin domain-containing protein</fullName>
    </submittedName>
</protein>
<evidence type="ECO:0000313" key="4">
    <source>
        <dbReference type="EMBL" id="SDL27091.1"/>
    </source>
</evidence>
<keyword evidence="2" id="KW-1133">Transmembrane helix</keyword>
<evidence type="ECO:0000259" key="3">
    <source>
        <dbReference type="SMART" id="SM00458"/>
    </source>
</evidence>
<keyword evidence="2" id="KW-0472">Membrane</keyword>
<dbReference type="EMBL" id="FNET01000010">
    <property type="protein sequence ID" value="SDL27091.1"/>
    <property type="molecule type" value="Genomic_DNA"/>
</dbReference>
<dbReference type="InterPro" id="IPR035992">
    <property type="entry name" value="Ricin_B-like_lectins"/>
</dbReference>
<reference evidence="5" key="1">
    <citation type="submission" date="2016-10" db="EMBL/GenBank/DDBJ databases">
        <authorList>
            <person name="Varghese N."/>
            <person name="Submissions S."/>
        </authorList>
    </citation>
    <scope>NUCLEOTIDE SEQUENCE [LARGE SCALE GENOMIC DNA]</scope>
    <source>
        <strain evidence="5">DSM 44796</strain>
    </source>
</reference>
<dbReference type="AlphaFoldDB" id="A0A1G9IPL6"/>
<dbReference type="Proteomes" id="UP000199682">
    <property type="component" value="Unassembled WGS sequence"/>
</dbReference>